<gene>
    <name evidence="1" type="ORF">Cyrtocomes_00799</name>
</gene>
<keyword evidence="2" id="KW-1185">Reference proteome</keyword>
<reference evidence="1 2" key="1">
    <citation type="submission" date="2023-02" db="EMBL/GenBank/DDBJ databases">
        <title>Host association and intracellularity evolved multiple times independently in the Rickettsiales.</title>
        <authorList>
            <person name="Castelli M."/>
            <person name="Nardi T."/>
            <person name="Gammuto L."/>
            <person name="Bellinzona G."/>
            <person name="Sabaneyeva E."/>
            <person name="Potekhin A."/>
            <person name="Serra V."/>
            <person name="Petroni G."/>
            <person name="Sassera D."/>
        </authorList>
    </citation>
    <scope>NUCLEOTIDE SEQUENCE [LARGE SCALE GENOMIC DNA]</scope>
    <source>
        <strain evidence="1 2">BOD18</strain>
    </source>
</reference>
<evidence type="ECO:0000313" key="1">
    <source>
        <dbReference type="EMBL" id="MDZ5762417.1"/>
    </source>
</evidence>
<organism evidence="1 2">
    <name type="scientific">Candidatus Cyrtobacter comes</name>
    <dbReference type="NCBI Taxonomy" id="675776"/>
    <lineage>
        <taxon>Bacteria</taxon>
        <taxon>Pseudomonadati</taxon>
        <taxon>Pseudomonadota</taxon>
        <taxon>Alphaproteobacteria</taxon>
        <taxon>Rickettsiales</taxon>
        <taxon>Candidatus Midichloriaceae</taxon>
        <taxon>Candidatus Cyrtobacter</taxon>
    </lineage>
</organism>
<name>A0ABU5L8H3_9RICK</name>
<comment type="caution">
    <text evidence="1">The sequence shown here is derived from an EMBL/GenBank/DDBJ whole genome shotgun (WGS) entry which is preliminary data.</text>
</comment>
<sequence length="84" mass="9525">MLQHYIENGSSGFVNELQIKCHNIIIIATDGNYSYNKIIPNGIKHIVDKAETCLVEAKDSSLMGPINQRKRYSKCHAQDDYVEV</sequence>
<proteinExistence type="predicted"/>
<accession>A0ABU5L8H3</accession>
<dbReference type="EMBL" id="JARGYT010000047">
    <property type="protein sequence ID" value="MDZ5762417.1"/>
    <property type="molecule type" value="Genomic_DNA"/>
</dbReference>
<dbReference type="Proteomes" id="UP001293791">
    <property type="component" value="Unassembled WGS sequence"/>
</dbReference>
<dbReference type="RefSeq" id="WP_322497885.1">
    <property type="nucleotide sequence ID" value="NZ_JARGYT010000047.1"/>
</dbReference>
<protein>
    <submittedName>
        <fullName evidence="1">Uncharacterized protein</fullName>
    </submittedName>
</protein>
<evidence type="ECO:0000313" key="2">
    <source>
        <dbReference type="Proteomes" id="UP001293791"/>
    </source>
</evidence>